<dbReference type="InterPro" id="IPR002588">
    <property type="entry name" value="Alphavirus-like_MT_dom"/>
</dbReference>
<dbReference type="FunFam" id="3.40.50.300:FF:001668">
    <property type="entry name" value="Non-structural polyprotein pORF1"/>
    <property type="match status" value="1"/>
</dbReference>
<dbReference type="Gene3D" id="3.40.50.300">
    <property type="entry name" value="P-loop containing nucleotide triphosphate hydrolases"/>
    <property type="match status" value="2"/>
</dbReference>
<evidence type="ECO:0000313" key="34">
    <source>
        <dbReference type="EMBL" id="QSD99102.1"/>
    </source>
</evidence>
<keyword evidence="13" id="KW-0378">Hydrolase</keyword>
<evidence type="ECO:0000256" key="10">
    <source>
        <dbReference type="ARBA" id="ARBA00022695"/>
    </source>
</evidence>
<dbReference type="GO" id="GO:0019082">
    <property type="term" value="P:viral protein processing"/>
    <property type="evidence" value="ECO:0007669"/>
    <property type="project" value="InterPro"/>
</dbReference>
<dbReference type="CDD" id="cd21557">
    <property type="entry name" value="Macro_X_Nsp3-like"/>
    <property type="match status" value="1"/>
</dbReference>
<keyword evidence="6" id="KW-0696">RNA-directed RNA polymerase</keyword>
<dbReference type="InterPro" id="IPR044371">
    <property type="entry name" value="Macro_X_NSP3-like"/>
</dbReference>
<evidence type="ECO:0000259" key="30">
    <source>
        <dbReference type="PROSITE" id="PS50507"/>
    </source>
</evidence>
<dbReference type="InterPro" id="IPR007094">
    <property type="entry name" value="RNA-dir_pol_PSvirus"/>
</dbReference>
<dbReference type="GO" id="GO:0003723">
    <property type="term" value="F:RNA binding"/>
    <property type="evidence" value="ECO:0007669"/>
    <property type="project" value="UniProtKB-KW"/>
</dbReference>
<keyword evidence="14" id="KW-0347">Helicase</keyword>
<dbReference type="GO" id="GO:0004386">
    <property type="term" value="F:helicase activity"/>
    <property type="evidence" value="ECO:0007669"/>
    <property type="project" value="UniProtKB-KW"/>
</dbReference>
<accession>A0A896WAB1</accession>
<keyword evidence="12" id="KW-0547">Nucleotide-binding</keyword>
<evidence type="ECO:0000256" key="1">
    <source>
        <dbReference type="ARBA" id="ARBA00001946"/>
    </source>
</evidence>
<evidence type="ECO:0000256" key="18">
    <source>
        <dbReference type="ARBA" id="ARBA00022842"/>
    </source>
</evidence>
<evidence type="ECO:0000256" key="9">
    <source>
        <dbReference type="ARBA" id="ARBA00022679"/>
    </source>
</evidence>
<evidence type="ECO:0000259" key="31">
    <source>
        <dbReference type="PROSITE" id="PS51154"/>
    </source>
</evidence>
<dbReference type="InterPro" id="IPR027351">
    <property type="entry name" value="(+)RNA_virus_helicase_core_dom"/>
</dbReference>
<dbReference type="GO" id="GO:0039694">
    <property type="term" value="P:viral RNA genome replication"/>
    <property type="evidence" value="ECO:0007669"/>
    <property type="project" value="InterPro"/>
</dbReference>
<dbReference type="GO" id="GO:0016556">
    <property type="term" value="P:mRNA modification"/>
    <property type="evidence" value="ECO:0007669"/>
    <property type="project" value="InterPro"/>
</dbReference>
<dbReference type="GO" id="GO:0046872">
    <property type="term" value="F:metal ion binding"/>
    <property type="evidence" value="ECO:0007669"/>
    <property type="project" value="UniProtKB-KW"/>
</dbReference>
<evidence type="ECO:0000256" key="3">
    <source>
        <dbReference type="ARBA" id="ARBA00009757"/>
    </source>
</evidence>
<feature type="domain" description="(+)RNA virus helicase C-terminal" evidence="32">
    <location>
        <begin position="944"/>
        <end position="1226"/>
    </location>
</feature>
<evidence type="ECO:0000256" key="22">
    <source>
        <dbReference type="ARBA" id="ARBA00023200"/>
    </source>
</evidence>
<organismHost>
    <name type="scientific">Pan troglodytes</name>
    <name type="common">Chimpanzee</name>
    <dbReference type="NCBI Taxonomy" id="9598"/>
</organismHost>
<organismHost>
    <name type="scientific">Homo sapiens</name>
    <name type="common">Human</name>
    <dbReference type="NCBI Taxonomy" id="9606"/>
</organismHost>
<dbReference type="GO" id="GO:0008174">
    <property type="term" value="F:mRNA methyltransferase activity"/>
    <property type="evidence" value="ECO:0007669"/>
    <property type="project" value="UniProtKB-UniRule"/>
</dbReference>
<dbReference type="Pfam" id="PF01443">
    <property type="entry name" value="Viral_helicase1"/>
    <property type="match status" value="1"/>
</dbReference>
<evidence type="ECO:0000256" key="12">
    <source>
        <dbReference type="ARBA" id="ARBA00022741"/>
    </source>
</evidence>
<dbReference type="InterPro" id="IPR047307">
    <property type="entry name" value="Hepeviridae_RdRp"/>
</dbReference>
<dbReference type="SUPFAM" id="SSF56672">
    <property type="entry name" value="DNA/RNA polymerases"/>
    <property type="match status" value="1"/>
</dbReference>
<dbReference type="PROSITE" id="PS51743">
    <property type="entry name" value="ALPHAVIRUS_MT"/>
    <property type="match status" value="1"/>
</dbReference>
<keyword evidence="17" id="KW-0067">ATP-binding</keyword>
<dbReference type="InterPro" id="IPR022202">
    <property type="entry name" value="Hepatitis-E_hinge"/>
</dbReference>
<evidence type="ECO:0000256" key="11">
    <source>
        <dbReference type="ARBA" id="ARBA00022723"/>
    </source>
</evidence>
<dbReference type="SUPFAM" id="SSF52949">
    <property type="entry name" value="Macro domain-like"/>
    <property type="match status" value="1"/>
</dbReference>
<organism evidence="34">
    <name type="scientific">Hepatitis E virus</name>
    <name type="common">HEV</name>
    <dbReference type="NCBI Taxonomy" id="1678143"/>
    <lineage>
        <taxon>Viruses</taxon>
        <taxon>Riboviria</taxon>
        <taxon>Orthornavirae</taxon>
        <taxon>Kitrinoviricota</taxon>
        <taxon>Alsuviricetes</taxon>
        <taxon>Hepelivirales</taxon>
        <taxon>Hepeviridae</taxon>
        <taxon>Orthohepevirinae</taxon>
        <taxon>Paslahepevirus</taxon>
    </lineage>
</organism>
<evidence type="ECO:0000256" key="19">
    <source>
        <dbReference type="ARBA" id="ARBA00022884"/>
    </source>
</evidence>
<dbReference type="Gene3D" id="3.40.220.10">
    <property type="entry name" value="Leucine Aminopeptidase, subunit E, domain 1"/>
    <property type="match status" value="1"/>
</dbReference>
<evidence type="ECO:0000256" key="21">
    <source>
        <dbReference type="ARBA" id="ARBA00023157"/>
    </source>
</evidence>
<dbReference type="Pfam" id="PF01660">
    <property type="entry name" value="Vmethyltransf"/>
    <property type="match status" value="1"/>
</dbReference>
<keyword evidence="16" id="KW-0862">Zinc</keyword>
<organismHost>
    <name type="scientific">Callithrix</name>
    <dbReference type="NCBI Taxonomy" id="9481"/>
</organismHost>
<evidence type="ECO:0000256" key="26">
    <source>
        <dbReference type="ARBA" id="ARBA00045149"/>
    </source>
</evidence>
<comment type="function">
    <text evidence="28">NTPase/helicase: Multi-functional protein that exhibits NTPase and RNA unwinding activities. Hydrolyzes all NTPs efficiently and unwinds RNA duplexes containing 5' overhangs. Possesses a sequence independent RNA-5'-triphosphatase (RTPase) activity suggestive of its role in forming viral cap structure. Also participates in viral genome replication, RNA translocation and genome packaging/unpackaging.</text>
</comment>
<evidence type="ECO:0000256" key="6">
    <source>
        <dbReference type="ARBA" id="ARBA00022484"/>
    </source>
</evidence>
<keyword evidence="21" id="KW-1015">Disulfide bond</keyword>
<keyword evidence="18" id="KW-0460">Magnesium</keyword>
<evidence type="ECO:0000256" key="14">
    <source>
        <dbReference type="ARBA" id="ARBA00022806"/>
    </source>
</evidence>
<keyword evidence="11" id="KW-0479">Metal-binding</keyword>
<dbReference type="Pfam" id="PF01661">
    <property type="entry name" value="Macro"/>
    <property type="match status" value="1"/>
</dbReference>
<keyword evidence="9" id="KW-0808">Transferase</keyword>
<evidence type="ECO:0000256" key="24">
    <source>
        <dbReference type="ARBA" id="ARBA00034469"/>
    </source>
</evidence>
<dbReference type="GO" id="GO:0044220">
    <property type="term" value="C:host cell perinuclear region of cytoplasm"/>
    <property type="evidence" value="ECO:0007669"/>
    <property type="project" value="UniProtKB-SubCell"/>
</dbReference>
<dbReference type="SMART" id="SM00506">
    <property type="entry name" value="A1pp"/>
    <property type="match status" value="1"/>
</dbReference>
<dbReference type="GO" id="GO:0032259">
    <property type="term" value="P:methylation"/>
    <property type="evidence" value="ECO:0007669"/>
    <property type="project" value="UniProtKB-KW"/>
</dbReference>
<evidence type="ECO:0000256" key="28">
    <source>
        <dbReference type="ARBA" id="ARBA00059569"/>
    </source>
</evidence>
<comment type="cofactor">
    <cofactor evidence="1">
        <name>Mg(2+)</name>
        <dbReference type="ChEBI" id="CHEBI:18420"/>
    </cofactor>
</comment>
<dbReference type="CDD" id="cd18809">
    <property type="entry name" value="SF1_C_RecD"/>
    <property type="match status" value="1"/>
</dbReference>
<dbReference type="GO" id="GO:0006351">
    <property type="term" value="P:DNA-templated transcription"/>
    <property type="evidence" value="ECO:0007669"/>
    <property type="project" value="InterPro"/>
</dbReference>
<reference evidence="34" key="1">
    <citation type="journal article" name="Front. Microbiol.">
        <title>Classification of the Zoonotic Hepatitis E Virus Genotype 3 Into Distinct Subgenotypes.</title>
        <authorList>
            <person name="Nicot F."/>
            <person name="Dimeglio C."/>
            <person name="Migueres M."/>
            <person name="Jeanne N."/>
            <person name="Latour J."/>
            <person name="Abravanel F."/>
            <person name="Ranger N."/>
            <person name="Harter A."/>
            <person name="Dubois M."/>
            <person name="Lameiras S."/>
            <person name="Baulande S."/>
            <person name="Chapuy-Regaud S."/>
            <person name="Kamar N."/>
            <person name="Lhomme S."/>
            <person name="Izopet J."/>
        </authorList>
    </citation>
    <scope>NUCLEOTIDE SEQUENCE</scope>
    <source>
        <strain evidence="34">HESQL167</strain>
    </source>
</reference>
<sequence>MEAHQFIKAPGITTAIEQAALAAANSALANAVVVRPFLSRVQTEILINLMQPRQLVFRPEVLWNHPIQRVIHNELEQYCRARAGRCLEVGAHPRSINDNPNVLHRCFLRPVGRDVQRWYSAPTRGPAANCRRSALRGLPPVDRTYCFDGFSRCSFAAETGVALYSLHDLWPADVAEAMARHGMTRLYAALHLPPEVLLPPGTYHTTSYLLIHDGDRAVVTYEGDTSAGYNHDVSILRAWIRTTKIVGDHPLVIERVRAIGCHFVLLLTAAPEPSPMPYVPYPRSTEVYVRSIFGPGGSPSLFPSACSTKSTFHAVPVHIWDRLMLFGATLDDQAFCCSRLMTYLRGISYKVTVGALVANEGWNASEDALTAVITAAYLTICHQRYLRTQAISKGMRRLEVEHAQKFITRLYSWLFEKSGRDYIPGRQLQFYAQCRRWLSAGFHLDPRVLVFDESVPCRCRTFLKKAVGKFCCFMKWLGQECTCFLEPAEGLVGDHGHDNEAYEGSEVDQAEPAHLDVSGTYAVHGRQLEALYRALNIPHDIAARASRLTATVELVAGPDRLECRTVLGNKTFRTTVVDGAHLEANGPEQYVLSFDASRQSMGAGPHSLSYELTPAGLQVKISSNGLDCTATFPPGGAPSAAPGEVAAFCSALYRYNRFTQRHSLIGGLWLHPEGLLGIFPPFSPGHLWESANPFCGEGTLYTRTWSTSGFSSDFSPPEAAAAAPAATPGLCHPTPPVSDIRVLPPPSEELQVDTAPAPPAPEPAQLSSPAGPKAPVRKPPMPPSPRTRRLLYTYPDGAKVYAGSLFESDCDWLVNASNPGHRPGGGLCHAFYQRYPESFYSTEFIMRDGLAAYTLTPRPIIHAVAPDYRVEHNPKRLEAAYRETCSRRGTAAYPLLGSGIYQVPVSLSFDAWERNHRPGDELYLTDLAATWFEANKPTQPALTITEDAARTANLALEIDAATEVGRACAGCAVSPGVVHYQFTAGVPGSGKSRSIQQGDVDVVVVPTRELRNSWRRRGFAAFTPHTAARVTTGRRVVIDEAPSLPPHLLLLHMQRASSVHLLGDPNQIPAIDFEHAGLVPAIRPELAPTSWWHVTHRCPADVCELIRGAYPKIQTTSRVLRSLFWSEPAIGQKLVFTQAAKAANPGAITVHEAQGATFTETTIIATADARGLIQSSRAHAIVALTRHTEKCVILDAPGLLREVGISDVIVNNFFLAGGEVGHHRPSVIPRGNPDQNLATLQAFPPSCQISAYHQLAEELGHRPAPVAAVLPPCPELEQGLLYMPQELTVSDSVLVFELTDIVHCRMAAPSQRKAVLSTLVGRYGRRTKLYEAAHSDVRESLARFIPTIGPVQATTCELYELVEAMVEKGQDGSAVLELDLCNRDVSRITFFQKDCNKFTTGETIAHGKVGQGISAWSKTFCALFGPWFRAIEKEILALLPPNIFYGDAYEESVFAAAVSGAGSSMVFENDFSEFDSTQNNFSLGLECVVMEECGMPQWLIRLYHLVRSAWILQAPKESLKGFWKKHSGEPGTLLWNTVWNMAIIAHCYEFRDFRVAAFKGDDSVVLCSDYRQSRNAAALIAGCGLKLKVDYRPIGLYAGVVVAPGLGTLPDVVRFAGRLSEKNWGPGPERAEQLRLAVCDFLRGLTNVAQVCVDVVSRVYGVSPGLVHNLIGMLQTIADGKAHFTETVKPVLDLTNSIIQRVE</sequence>
<comment type="subcellular location">
    <subcellularLocation>
        <location evidence="2">Host cytoplasm</location>
        <location evidence="2">Host perinuclear region</location>
    </subcellularLocation>
</comment>
<dbReference type="Pfam" id="PF00978">
    <property type="entry name" value="RdRP_2"/>
    <property type="match status" value="1"/>
</dbReference>
<organismHost>
    <name type="scientific">Cercopithecus hamlyni</name>
    <name type="common">Owl-faced monkey</name>
    <name type="synonym">Hamlyn's monkey</name>
    <dbReference type="NCBI Taxonomy" id="9536"/>
</organismHost>
<evidence type="ECO:0000256" key="7">
    <source>
        <dbReference type="ARBA" id="ARBA00022603"/>
    </source>
</evidence>
<dbReference type="InterPro" id="IPR043472">
    <property type="entry name" value="Macro_dom-like"/>
</dbReference>
<evidence type="ECO:0000256" key="29">
    <source>
        <dbReference type="SAM" id="MobiDB-lite"/>
    </source>
</evidence>
<comment type="function">
    <text evidence="24">Y-domain: Indispensable for virus replication.</text>
</comment>
<organismHost>
    <name type="scientific">Gallus gallus</name>
    <name type="common">Chicken</name>
    <dbReference type="NCBI Taxonomy" id="9031"/>
</organismHost>
<comment type="function">
    <text evidence="26">Methyltransferase: Displays a capping enzyme activity. This function is necessary since all viral RNAs are synthesized in the cytoplasm, and host capping enzymes are restricted to the nucleus. The enzymatic reaction involves a covalent link between 7-methyl-GMP and the methyltransferase, whereas eukaryotic capping enzymes form a covalent complex only with GMP. Methyltransferase catalyzes transfer of a methyl group from S-adenosylmethionine to GTP and GDP to yield m(7)GTP or m(7)GDP. GDP is a better substrate than GTP. This enzyme also displays guanylyltransferase activity to form a covalent complex, methyltransferase-m(7)GMP, from which 7-methyl-GMP is transferred to the mRNA to create the cap structure.</text>
</comment>
<dbReference type="Pfam" id="PF05417">
    <property type="entry name" value="Peptidase_C41"/>
    <property type="match status" value="1"/>
</dbReference>
<feature type="compositionally biased region" description="Low complexity" evidence="29">
    <location>
        <begin position="716"/>
        <end position="728"/>
    </location>
</feature>
<dbReference type="PROSITE" id="PS50507">
    <property type="entry name" value="RDRP_SSRNA_POS"/>
    <property type="match status" value="1"/>
</dbReference>
<feature type="region of interest" description="Disordered" evidence="29">
    <location>
        <begin position="712"/>
        <end position="789"/>
    </location>
</feature>
<keyword evidence="20" id="KW-0693">Viral RNA replication</keyword>
<dbReference type="InterPro" id="IPR027417">
    <property type="entry name" value="P-loop_NTPase"/>
</dbReference>
<organismHost>
    <name type="scientific">Mus musculus</name>
    <name type="common">Mouse</name>
    <dbReference type="NCBI Taxonomy" id="10090"/>
</organismHost>
<evidence type="ECO:0000256" key="16">
    <source>
        <dbReference type="ARBA" id="ARBA00022833"/>
    </source>
</evidence>
<dbReference type="PROSITE" id="PS51657">
    <property type="entry name" value="PSRV_HELICASE"/>
    <property type="match status" value="1"/>
</dbReference>
<dbReference type="InterPro" id="IPR001788">
    <property type="entry name" value="RNA-dep_RNA_pol_alsuvir"/>
</dbReference>
<evidence type="ECO:0000256" key="4">
    <source>
        <dbReference type="ARBA" id="ARBA00012494"/>
    </source>
</evidence>
<dbReference type="InterPro" id="IPR002589">
    <property type="entry name" value="Macro_dom"/>
</dbReference>
<evidence type="ECO:0000256" key="5">
    <source>
        <dbReference type="ARBA" id="ARBA00020470"/>
    </source>
</evidence>
<evidence type="ECO:0000256" key="15">
    <source>
        <dbReference type="ARBA" id="ARBA00022807"/>
    </source>
</evidence>
<comment type="function">
    <text evidence="27">RNA-directed RNA polymerase: Plays an essential role in the virus replication. Binds to the 3'-end of the genomic RNA to initiate viral replication.</text>
</comment>
<name>A0A896WAB1_HEV</name>
<organismHost>
    <name type="scientific">Saimiri</name>
    <name type="common">squirrel monkeys</name>
    <dbReference type="NCBI Taxonomy" id="9520"/>
</organismHost>
<evidence type="ECO:0000256" key="20">
    <source>
        <dbReference type="ARBA" id="ARBA00022953"/>
    </source>
</evidence>
<organismHost>
    <name type="scientific">Sus scrofa</name>
    <name type="common">Pig</name>
    <dbReference type="NCBI Taxonomy" id="9823"/>
</organismHost>
<protein>
    <recommendedName>
        <fullName evidence="5">Non-structural polyprotein pORF1</fullName>
        <ecNumber evidence="4">2.7.7.48</ecNumber>
    </recommendedName>
</protein>
<organismHost>
    <name type="scientific">Chlorocebus aethiops</name>
    <name type="common">Green monkey</name>
    <name type="synonym">Cercopithecus aethiops</name>
    <dbReference type="NCBI Taxonomy" id="9534"/>
</organismHost>
<feature type="domain" description="RdRp catalytic" evidence="30">
    <location>
        <begin position="1464"/>
        <end position="1575"/>
    </location>
</feature>
<evidence type="ECO:0000259" key="33">
    <source>
        <dbReference type="PROSITE" id="PS51743"/>
    </source>
</evidence>
<dbReference type="GO" id="GO:0008234">
    <property type="term" value="F:cysteine-type peptidase activity"/>
    <property type="evidence" value="ECO:0007669"/>
    <property type="project" value="UniProtKB-KW"/>
</dbReference>
<dbReference type="PROSITE" id="PS51154">
    <property type="entry name" value="MACRO"/>
    <property type="match status" value="1"/>
</dbReference>
<keyword evidence="8" id="KW-0645">Protease</keyword>
<evidence type="ECO:0000256" key="13">
    <source>
        <dbReference type="ARBA" id="ARBA00022801"/>
    </source>
</evidence>
<evidence type="ECO:0000256" key="25">
    <source>
        <dbReference type="ARBA" id="ARBA00044957"/>
    </source>
</evidence>
<organismHost>
    <name type="scientific">Macaca</name>
    <name type="common">macaques</name>
    <dbReference type="NCBI Taxonomy" id="9539"/>
</organismHost>
<dbReference type="CDD" id="cd23259">
    <property type="entry name" value="Hepeviridae_RdRp"/>
    <property type="match status" value="1"/>
</dbReference>
<evidence type="ECO:0000256" key="2">
    <source>
        <dbReference type="ARBA" id="ARBA00004407"/>
    </source>
</evidence>
<evidence type="ECO:0000256" key="17">
    <source>
        <dbReference type="ARBA" id="ARBA00022840"/>
    </source>
</evidence>
<comment type="catalytic activity">
    <reaction evidence="23">
        <text>GTP + S-adenosyl-L-methionine = N(7)-methyl-GTP + S-adenosyl-L-homocysteine</text>
        <dbReference type="Rhea" id="RHEA:46948"/>
        <dbReference type="ChEBI" id="CHEBI:37565"/>
        <dbReference type="ChEBI" id="CHEBI:57856"/>
        <dbReference type="ChEBI" id="CHEBI:59789"/>
        <dbReference type="ChEBI" id="CHEBI:87133"/>
    </reaction>
    <physiologicalReaction direction="left-to-right" evidence="23">
        <dbReference type="Rhea" id="RHEA:46949"/>
    </physiologicalReaction>
</comment>
<keyword evidence="7" id="KW-0489">Methyltransferase</keyword>
<evidence type="ECO:0000259" key="32">
    <source>
        <dbReference type="PROSITE" id="PS51657"/>
    </source>
</evidence>
<keyword evidence="15" id="KW-0788">Thiol protease</keyword>
<evidence type="ECO:0000256" key="8">
    <source>
        <dbReference type="ARBA" id="ARBA00022670"/>
    </source>
</evidence>
<comment type="subunit">
    <text evidence="25">The protease domain interacts with host EIF2AK4 (via C-terminus); this interaction inhibits dimerization of EIF2AK4 and prevents EIF2AK4-mediated phosphorylation of host EIF2A.</text>
</comment>
<organismHost>
    <name type="scientific">Bandicota bengalensis</name>
    <name type="common">lesser bandicoot rat</name>
    <dbReference type="NCBI Taxonomy" id="69079"/>
</organismHost>
<evidence type="ECO:0000256" key="27">
    <source>
        <dbReference type="ARBA" id="ARBA00046095"/>
    </source>
</evidence>
<keyword evidence="22" id="KW-1035">Host cytoplasm</keyword>
<dbReference type="InterPro" id="IPR008748">
    <property type="entry name" value="Hepatitis-E_Cys-pept"/>
</dbReference>
<dbReference type="EMBL" id="MW355273">
    <property type="protein sequence ID" value="QSD99102.1"/>
    <property type="molecule type" value="Genomic_RNA"/>
</dbReference>
<dbReference type="EC" id="2.7.7.48" evidence="4"/>
<gene>
    <name evidence="34" type="ORF">HEV_000001</name>
</gene>
<keyword evidence="19" id="KW-0694">RNA-binding</keyword>
<dbReference type="SUPFAM" id="SSF52540">
    <property type="entry name" value="P-loop containing nucleoside triphosphate hydrolases"/>
    <property type="match status" value="2"/>
</dbReference>
<dbReference type="GO" id="GO:0005524">
    <property type="term" value="F:ATP binding"/>
    <property type="evidence" value="ECO:0007669"/>
    <property type="project" value="UniProtKB-KW"/>
</dbReference>
<keyword evidence="10" id="KW-0548">Nucleotidyltransferase</keyword>
<dbReference type="GO" id="GO:0003968">
    <property type="term" value="F:RNA-directed RNA polymerase activity"/>
    <property type="evidence" value="ECO:0007669"/>
    <property type="project" value="UniProtKB-KW"/>
</dbReference>
<evidence type="ECO:0000256" key="23">
    <source>
        <dbReference type="ARBA" id="ARBA00034435"/>
    </source>
</evidence>
<dbReference type="InterPro" id="IPR043502">
    <property type="entry name" value="DNA/RNA_pol_sf"/>
</dbReference>
<comment type="similarity">
    <text evidence="3">Belongs to the hepevirus non-structural polyprotein family.</text>
</comment>
<dbReference type="Pfam" id="PF12526">
    <property type="entry name" value="DUF3729"/>
    <property type="match status" value="1"/>
</dbReference>
<feature type="domain" description="Macro" evidence="31">
    <location>
        <begin position="785"/>
        <end position="931"/>
    </location>
</feature>
<dbReference type="GO" id="GO:0006508">
    <property type="term" value="P:proteolysis"/>
    <property type="evidence" value="ECO:0007669"/>
    <property type="project" value="UniProtKB-KW"/>
</dbReference>
<dbReference type="GO" id="GO:0006396">
    <property type="term" value="P:RNA processing"/>
    <property type="evidence" value="ECO:0007669"/>
    <property type="project" value="InterPro"/>
</dbReference>
<feature type="domain" description="Alphavirus-like MT" evidence="33">
    <location>
        <begin position="56"/>
        <end position="240"/>
    </location>
</feature>
<proteinExistence type="inferred from homology"/>